<keyword evidence="3" id="KW-0436">Ligase</keyword>
<proteinExistence type="predicted"/>
<gene>
    <name evidence="3" type="ORF">ASZ90_006954</name>
</gene>
<dbReference type="Pfam" id="PF00501">
    <property type="entry name" value="AMP-binding"/>
    <property type="match status" value="1"/>
</dbReference>
<comment type="caution">
    <text evidence="3">The sequence shown here is derived from an EMBL/GenBank/DDBJ whole genome shotgun (WGS) entry which is preliminary data.</text>
</comment>
<dbReference type="PANTHER" id="PTHR43767">
    <property type="entry name" value="LONG-CHAIN-FATTY-ACID--COA LIGASE"/>
    <property type="match status" value="1"/>
</dbReference>
<accession>A0A0W8FQS2</accession>
<dbReference type="GO" id="GO:0004467">
    <property type="term" value="F:long-chain fatty acid-CoA ligase activity"/>
    <property type="evidence" value="ECO:0007669"/>
    <property type="project" value="UniProtKB-EC"/>
</dbReference>
<name>A0A0W8FQS2_9ZZZZ</name>
<evidence type="ECO:0000259" key="2">
    <source>
        <dbReference type="Pfam" id="PF13193"/>
    </source>
</evidence>
<dbReference type="InterPro" id="IPR045851">
    <property type="entry name" value="AMP-bd_C_sf"/>
</dbReference>
<dbReference type="EC" id="6.2.1.3" evidence="3"/>
<dbReference type="SUPFAM" id="SSF56801">
    <property type="entry name" value="Acetyl-CoA synthetase-like"/>
    <property type="match status" value="1"/>
</dbReference>
<dbReference type="Gene3D" id="3.30.300.30">
    <property type="match status" value="1"/>
</dbReference>
<sequence length="491" mass="54340">MEVIKTINLIQLFRDSVQKHYDRTAFISEKQYITYSQLNRAVNSVAGIIKQSGIGKGDNVAVMLPNIPEFVYSYFGVLKTGAAVVPLNTSSTAFELTYLLNNSDSKILITQTSQIKKYQEAKDKLISCHQVIAIDSLNQNGELCAGAESDDSSSYPEKINPEDPAVIVYTAGLTGKPLGAILTHGNLCEQMDMIQPIFRRGPDDVGLCLIPLFHTFGATVNMLNVIQAGCSTVMMDRLTMESFFGAIEREKITYIAAVPRLYVGMIFYEKASKYDLSSLKICVTGGSAMPPDFIPVFEQKFNVRMLEGYGLTEASPACSFNRIESVAKHGSIGTPLTGIDIKIVDDTGRELPRNQIGELIVRGGNVMKGYYKDEAATASVIRDGWLYTGDLGRMDEENYIFLTGLKKRMIITSGFNVYASEVENVLNMHPAVQISSVSGKQDLMRGEVVKAQIVLKEGYSADEKEIIRYCKIYLSNYKVPREVEFIKALPD</sequence>
<feature type="domain" description="AMP-dependent synthetase/ligase" evidence="1">
    <location>
        <begin position="13"/>
        <end position="371"/>
    </location>
</feature>
<evidence type="ECO:0000313" key="3">
    <source>
        <dbReference type="EMBL" id="KUG23293.1"/>
    </source>
</evidence>
<reference evidence="3" key="1">
    <citation type="journal article" date="2015" name="Proc. Natl. Acad. Sci. U.S.A.">
        <title>Networks of energetic and metabolic interactions define dynamics in microbial communities.</title>
        <authorList>
            <person name="Embree M."/>
            <person name="Liu J.K."/>
            <person name="Al-Bassam M.M."/>
            <person name="Zengler K."/>
        </authorList>
    </citation>
    <scope>NUCLEOTIDE SEQUENCE</scope>
</reference>
<evidence type="ECO:0000259" key="1">
    <source>
        <dbReference type="Pfam" id="PF00501"/>
    </source>
</evidence>
<dbReference type="Pfam" id="PF13193">
    <property type="entry name" value="AMP-binding_C"/>
    <property type="match status" value="1"/>
</dbReference>
<dbReference type="PANTHER" id="PTHR43767:SF1">
    <property type="entry name" value="NONRIBOSOMAL PEPTIDE SYNTHASE PES1 (EUROFUNG)-RELATED"/>
    <property type="match status" value="1"/>
</dbReference>
<dbReference type="Gene3D" id="3.40.50.12780">
    <property type="entry name" value="N-terminal domain of ligase-like"/>
    <property type="match status" value="1"/>
</dbReference>
<dbReference type="AlphaFoldDB" id="A0A0W8FQS2"/>
<dbReference type="InterPro" id="IPR000873">
    <property type="entry name" value="AMP-dep_synth/lig_dom"/>
</dbReference>
<dbReference type="InterPro" id="IPR050237">
    <property type="entry name" value="ATP-dep_AMP-bd_enzyme"/>
</dbReference>
<dbReference type="EMBL" id="LNQE01000914">
    <property type="protein sequence ID" value="KUG23293.1"/>
    <property type="molecule type" value="Genomic_DNA"/>
</dbReference>
<protein>
    <submittedName>
        <fullName evidence="3">Long-chain-fatty-acid--coa ligase</fullName>
        <ecNumber evidence="3">6.2.1.3</ecNumber>
    </submittedName>
</protein>
<dbReference type="InterPro" id="IPR042099">
    <property type="entry name" value="ANL_N_sf"/>
</dbReference>
<organism evidence="3">
    <name type="scientific">hydrocarbon metagenome</name>
    <dbReference type="NCBI Taxonomy" id="938273"/>
    <lineage>
        <taxon>unclassified sequences</taxon>
        <taxon>metagenomes</taxon>
        <taxon>ecological metagenomes</taxon>
    </lineage>
</organism>
<dbReference type="InterPro" id="IPR025110">
    <property type="entry name" value="AMP-bd_C"/>
</dbReference>
<feature type="domain" description="AMP-binding enzyme C-terminal" evidence="2">
    <location>
        <begin position="421"/>
        <end position="490"/>
    </location>
</feature>